<dbReference type="InterPro" id="IPR013974">
    <property type="entry name" value="SAF"/>
</dbReference>
<dbReference type="InterPro" id="IPR006190">
    <property type="entry name" value="SAF_AFP_Neu5Ac"/>
</dbReference>
<evidence type="ECO:0000259" key="1">
    <source>
        <dbReference type="PROSITE" id="PS50844"/>
    </source>
</evidence>
<name>A0A3E3IYB3_9FIRM</name>
<dbReference type="PROSITE" id="PS50844">
    <property type="entry name" value="AFP_LIKE"/>
    <property type="match status" value="1"/>
</dbReference>
<dbReference type="GO" id="GO:0016051">
    <property type="term" value="P:carbohydrate biosynthetic process"/>
    <property type="evidence" value="ECO:0007669"/>
    <property type="project" value="InterPro"/>
</dbReference>
<feature type="domain" description="AFP-like" evidence="1">
    <location>
        <begin position="294"/>
        <end position="351"/>
    </location>
</feature>
<comment type="caution">
    <text evidence="3">The sequence shown here is derived from an EMBL/GenBank/DDBJ whole genome shotgun (WGS) entry which is preliminary data.</text>
</comment>
<dbReference type="Proteomes" id="UP000261166">
    <property type="component" value="Unassembled WGS sequence"/>
</dbReference>
<dbReference type="OrthoDB" id="9814210at2"/>
<dbReference type="EMBL" id="QVLV01000016">
    <property type="protein sequence ID" value="RGE57290.1"/>
    <property type="molecule type" value="Genomic_DNA"/>
</dbReference>
<dbReference type="Pfam" id="PF08666">
    <property type="entry name" value="SAF"/>
    <property type="match status" value="1"/>
</dbReference>
<dbReference type="Gene3D" id="3.20.20.70">
    <property type="entry name" value="Aldolase class I"/>
    <property type="match status" value="1"/>
</dbReference>
<dbReference type="InterPro" id="IPR036732">
    <property type="entry name" value="AFP_Neu5c_C_sf"/>
</dbReference>
<dbReference type="Gene3D" id="3.90.1210.10">
    <property type="entry name" value="Antifreeze-like/N-acetylneuraminic acid synthase C-terminal domain"/>
    <property type="match status" value="1"/>
</dbReference>
<dbReference type="InterPro" id="IPR051690">
    <property type="entry name" value="PseI-like"/>
</dbReference>
<organism evidence="3 5">
    <name type="scientific">Eisenbergiella massiliensis</name>
    <dbReference type="NCBI Taxonomy" id="1720294"/>
    <lineage>
        <taxon>Bacteria</taxon>
        <taxon>Bacillati</taxon>
        <taxon>Bacillota</taxon>
        <taxon>Clostridia</taxon>
        <taxon>Lachnospirales</taxon>
        <taxon>Lachnospiraceae</taxon>
        <taxon>Eisenbergiella</taxon>
    </lineage>
</organism>
<dbReference type="EC" id="2.5.1.97" evidence="3"/>
<evidence type="ECO:0000313" key="3">
    <source>
        <dbReference type="EMBL" id="RGE72068.1"/>
    </source>
</evidence>
<dbReference type="SMART" id="SM00858">
    <property type="entry name" value="SAF"/>
    <property type="match status" value="1"/>
</dbReference>
<evidence type="ECO:0000313" key="2">
    <source>
        <dbReference type="EMBL" id="RGE57290.1"/>
    </source>
</evidence>
<proteinExistence type="predicted"/>
<keyword evidence="4" id="KW-1185">Reference proteome</keyword>
<dbReference type="SUPFAM" id="SSF51569">
    <property type="entry name" value="Aldolase"/>
    <property type="match status" value="1"/>
</dbReference>
<sequence>MNKEFTIGSHSVGNNAPVFIVAEMSANHLQDYGRAVEIIHAAKEAGADAVKLQTYRPETITLDSEASCFQITQGTIWDGTTLYKLYEEAYTPWDWQPKLMEEANRLGMECFSSPFDFTAVDFMESMNMPAYKLASYEINDIPLIRKIARLHKPVIFATGIAHLEDIERALRVCREEGNENVVLMKCVSSYPTPYEDINLNMIPTLGNMFDCVMGLSDHSMGTAVASGSIALGIKMVEKHLTLRRSDGGPDGAFSMEPEEFAEMVKNIRIMEKALGSSDFHLTEKQEIEHEGSRSLFAVKDIAKGEALTPENVRSIRPGNGLHTMYYEQILGQHAARDISRGTPLAWNLITD</sequence>
<dbReference type="InterPro" id="IPR057736">
    <property type="entry name" value="SAF_PseI/NeuA/NeuB"/>
</dbReference>
<dbReference type="PANTHER" id="PTHR42966:SF2">
    <property type="entry name" value="PSEUDAMINIC ACID SYNTHASE"/>
    <property type="match status" value="1"/>
</dbReference>
<protein>
    <submittedName>
        <fullName evidence="3">Pseudaminic acid synthase</fullName>
        <ecNumber evidence="3">2.5.1.97</ecNumber>
    </submittedName>
</protein>
<dbReference type="InterPro" id="IPR020030">
    <property type="entry name" value="Pseudaminic_synth_PseI"/>
</dbReference>
<gene>
    <name evidence="3" type="primary">pseI</name>
    <name evidence="3" type="ORF">DWY69_09135</name>
    <name evidence="2" type="ORF">DXC51_19730</name>
</gene>
<dbReference type="NCBIfam" id="TIGR03586">
    <property type="entry name" value="PseI"/>
    <property type="match status" value="1"/>
</dbReference>
<dbReference type="PANTHER" id="PTHR42966">
    <property type="entry name" value="N-ACETYLNEURAMINATE SYNTHASE"/>
    <property type="match status" value="1"/>
</dbReference>
<evidence type="ECO:0000313" key="5">
    <source>
        <dbReference type="Proteomes" id="UP000261166"/>
    </source>
</evidence>
<dbReference type="Pfam" id="PF03102">
    <property type="entry name" value="NeuB"/>
    <property type="match status" value="1"/>
</dbReference>
<evidence type="ECO:0000313" key="4">
    <source>
        <dbReference type="Proteomes" id="UP000260812"/>
    </source>
</evidence>
<dbReference type="Proteomes" id="UP000260812">
    <property type="component" value="Unassembled WGS sequence"/>
</dbReference>
<accession>A0A3E3IYB3</accession>
<dbReference type="GeneID" id="97989039"/>
<dbReference type="RefSeq" id="WP_025488451.1">
    <property type="nucleotide sequence ID" value="NZ_CALBAU010000162.1"/>
</dbReference>
<dbReference type="EMBL" id="QVLU01000007">
    <property type="protein sequence ID" value="RGE72068.1"/>
    <property type="molecule type" value="Genomic_DNA"/>
</dbReference>
<keyword evidence="3" id="KW-0808">Transferase</keyword>
<dbReference type="CDD" id="cd11615">
    <property type="entry name" value="SAF_NeuB_like"/>
    <property type="match status" value="1"/>
</dbReference>
<dbReference type="InterPro" id="IPR013132">
    <property type="entry name" value="PseI/NeuA/B-like_N"/>
</dbReference>
<dbReference type="SUPFAM" id="SSF51269">
    <property type="entry name" value="AFP III-like domain"/>
    <property type="match status" value="1"/>
</dbReference>
<dbReference type="InterPro" id="IPR013785">
    <property type="entry name" value="Aldolase_TIM"/>
</dbReference>
<reference evidence="3 5" key="1">
    <citation type="submission" date="2018-08" db="EMBL/GenBank/DDBJ databases">
        <title>A genome reference for cultivated species of the human gut microbiota.</title>
        <authorList>
            <person name="Zou Y."/>
            <person name="Xue W."/>
            <person name="Luo G."/>
        </authorList>
    </citation>
    <scope>NUCLEOTIDE SEQUENCE [LARGE SCALE GENOMIC DNA]</scope>
    <source>
        <strain evidence="3 5">AF26-4BH</strain>
        <strain evidence="2">TF05-5AC</strain>
    </source>
</reference>
<dbReference type="AlphaFoldDB" id="A0A3E3IYB3"/>
<dbReference type="GO" id="GO:0047444">
    <property type="term" value="F:N-acylneuraminate-9-phosphate synthase activity"/>
    <property type="evidence" value="ECO:0007669"/>
    <property type="project" value="TreeGrafter"/>
</dbReference>